<reference evidence="2" key="1">
    <citation type="submission" date="2021-12" db="EMBL/GenBank/DDBJ databases">
        <title>Discovery of the Pendulisporaceae a myxobacterial family with distinct sporulation behavior and unique specialized metabolism.</title>
        <authorList>
            <person name="Garcia R."/>
            <person name="Popoff A."/>
            <person name="Bader C.D."/>
            <person name="Loehr J."/>
            <person name="Walesch S."/>
            <person name="Walt C."/>
            <person name="Boldt J."/>
            <person name="Bunk B."/>
            <person name="Haeckl F.J.F.P.J."/>
            <person name="Gunesch A.P."/>
            <person name="Birkelbach J."/>
            <person name="Nuebel U."/>
            <person name="Pietschmann T."/>
            <person name="Bach T."/>
            <person name="Mueller R."/>
        </authorList>
    </citation>
    <scope>NUCLEOTIDE SEQUENCE</scope>
    <source>
        <strain evidence="2">MSr11367</strain>
    </source>
</reference>
<proteinExistence type="predicted"/>
<evidence type="ECO:0000256" key="1">
    <source>
        <dbReference type="SAM" id="SignalP"/>
    </source>
</evidence>
<keyword evidence="1" id="KW-0732">Signal</keyword>
<keyword evidence="3" id="KW-1185">Reference proteome</keyword>
<gene>
    <name evidence="2" type="ORF">LVJ94_28720</name>
</gene>
<feature type="chain" id="PRO_5046449552" evidence="1">
    <location>
        <begin position="28"/>
        <end position="301"/>
    </location>
</feature>
<sequence length="301" mass="32648">MKDRLRGMLRIGSLVLAVLLTACQPTAAQAPKSPFVGVWKVDPAKSHQHTEPLRYEDLGGGRMRFSAAGASSYEFAVDGREYRSGEKRTIAWTLLAPGQWQSTLTFDGKVIETARWTSSPDGKSMNVVANGTLPNGMPYRHDKHYVREGDGTGLAGAWRNVEMNTNDMADGYVLEEDASGVVTWTIPTDNQTITGRFDGSDLPVVGATAPPGTTLSVRRISERKLAYTMKTNGKIGQVGSITISDDGRTFTEESWAPGKEDHKSTMVLGRYDCPPARAGAAKAVDKNDPNWICTARSKPAP</sequence>
<evidence type="ECO:0000313" key="3">
    <source>
        <dbReference type="Proteomes" id="UP001374803"/>
    </source>
</evidence>
<organism evidence="2 3">
    <name type="scientific">Pendulispora rubella</name>
    <dbReference type="NCBI Taxonomy" id="2741070"/>
    <lineage>
        <taxon>Bacteria</taxon>
        <taxon>Pseudomonadati</taxon>
        <taxon>Myxococcota</taxon>
        <taxon>Myxococcia</taxon>
        <taxon>Myxococcales</taxon>
        <taxon>Sorangiineae</taxon>
        <taxon>Pendulisporaceae</taxon>
        <taxon>Pendulispora</taxon>
    </lineage>
</organism>
<dbReference type="PROSITE" id="PS51257">
    <property type="entry name" value="PROKAR_LIPOPROTEIN"/>
    <property type="match status" value="1"/>
</dbReference>
<dbReference type="RefSeq" id="WP_394830495.1">
    <property type="nucleotide sequence ID" value="NZ_CP089929.1"/>
</dbReference>
<evidence type="ECO:0000313" key="2">
    <source>
        <dbReference type="EMBL" id="WXB00893.1"/>
    </source>
</evidence>
<dbReference type="EMBL" id="CP089983">
    <property type="protein sequence ID" value="WXB00893.1"/>
    <property type="molecule type" value="Genomic_DNA"/>
</dbReference>
<protein>
    <submittedName>
        <fullName evidence="2">Uncharacterized protein</fullName>
    </submittedName>
</protein>
<accession>A0ABZ2KQF9</accession>
<feature type="signal peptide" evidence="1">
    <location>
        <begin position="1"/>
        <end position="27"/>
    </location>
</feature>
<dbReference type="Proteomes" id="UP001374803">
    <property type="component" value="Chromosome"/>
</dbReference>
<name>A0ABZ2KQF9_9BACT</name>